<proteinExistence type="predicted"/>
<dbReference type="NCBIfam" id="TIGR02453">
    <property type="entry name" value="TIGR02453 family protein"/>
    <property type="match status" value="1"/>
</dbReference>
<evidence type="ECO:0000313" key="3">
    <source>
        <dbReference type="Proteomes" id="UP000053558"/>
    </source>
</evidence>
<accession>A0A5M3MLQ3</accession>
<gene>
    <name evidence="2" type="ORF">CONPUDRAFT_137848</name>
</gene>
<dbReference type="AlphaFoldDB" id="A0A5M3MLQ3"/>
<dbReference type="GeneID" id="19201092"/>
<dbReference type="Proteomes" id="UP000053558">
    <property type="component" value="Unassembled WGS sequence"/>
</dbReference>
<comment type="caution">
    <text evidence="2">The sequence shown here is derived from an EMBL/GenBank/DDBJ whole genome shotgun (WGS) entry which is preliminary data.</text>
</comment>
<dbReference type="PANTHER" id="PTHR36452">
    <property type="entry name" value="CHROMOSOME 12, WHOLE GENOME SHOTGUN SEQUENCE"/>
    <property type="match status" value="1"/>
</dbReference>
<evidence type="ECO:0000313" key="2">
    <source>
        <dbReference type="EMBL" id="EIW79501.1"/>
    </source>
</evidence>
<feature type="compositionally biased region" description="Basic residues" evidence="1">
    <location>
        <begin position="8"/>
        <end position="22"/>
    </location>
</feature>
<sequence>MTSLAKKSSPKKAATLRKKRRTKADEDEEDEEPELEEGQEVVGRVIQAPKDGWAPEGQISQHTFSFLSDLQKPENNDRQWFKLREPIYRRTEAEFKAFIDAFTDMLTEVDDEIPPLPPKDVIHRIYRDIRFSNDKTPYKTGFSGSFSRSGRKGKFAFFKPGDQSMLAAGSWCPAREELQTIRNNILRSPDRLRAVIARPAFVKLFGEPRPHPKGSKQNIFGAEDELKGAPKGIDKGHKDIDLLRCRSFIVSTRFSDKVVTSPDFIDELRRIAEVLMPFVRCLNDMITIQPDSDEEGGEDDEED</sequence>
<protein>
    <submittedName>
        <fullName evidence="2">Uncharacterized protein</fullName>
    </submittedName>
</protein>
<dbReference type="PANTHER" id="PTHR36452:SF1">
    <property type="entry name" value="DUF2461 DOMAIN-CONTAINING PROTEIN"/>
    <property type="match status" value="1"/>
</dbReference>
<dbReference type="OrthoDB" id="2537769at2759"/>
<dbReference type="Pfam" id="PF09365">
    <property type="entry name" value="DUF2461"/>
    <property type="match status" value="1"/>
</dbReference>
<name>A0A5M3MLQ3_CONPW</name>
<evidence type="ECO:0000256" key="1">
    <source>
        <dbReference type="SAM" id="MobiDB-lite"/>
    </source>
</evidence>
<feature type="region of interest" description="Disordered" evidence="1">
    <location>
        <begin position="1"/>
        <end position="54"/>
    </location>
</feature>
<organism evidence="2 3">
    <name type="scientific">Coniophora puteana (strain RWD-64-598)</name>
    <name type="common">Brown rot fungus</name>
    <dbReference type="NCBI Taxonomy" id="741705"/>
    <lineage>
        <taxon>Eukaryota</taxon>
        <taxon>Fungi</taxon>
        <taxon>Dikarya</taxon>
        <taxon>Basidiomycota</taxon>
        <taxon>Agaricomycotina</taxon>
        <taxon>Agaricomycetes</taxon>
        <taxon>Agaricomycetidae</taxon>
        <taxon>Boletales</taxon>
        <taxon>Coniophorineae</taxon>
        <taxon>Coniophoraceae</taxon>
        <taxon>Coniophora</taxon>
    </lineage>
</organism>
<dbReference type="EMBL" id="JH711580">
    <property type="protein sequence ID" value="EIW79501.1"/>
    <property type="molecule type" value="Genomic_DNA"/>
</dbReference>
<dbReference type="InterPro" id="IPR012808">
    <property type="entry name" value="CHP02453"/>
</dbReference>
<feature type="compositionally biased region" description="Acidic residues" evidence="1">
    <location>
        <begin position="25"/>
        <end position="39"/>
    </location>
</feature>
<dbReference type="RefSeq" id="XP_007769898.1">
    <property type="nucleotide sequence ID" value="XM_007771708.1"/>
</dbReference>
<dbReference type="OMA" id="FDYMSEV"/>
<reference evidence="3" key="1">
    <citation type="journal article" date="2012" name="Science">
        <title>The Paleozoic origin of enzymatic lignin decomposition reconstructed from 31 fungal genomes.</title>
        <authorList>
            <person name="Floudas D."/>
            <person name="Binder M."/>
            <person name="Riley R."/>
            <person name="Barry K."/>
            <person name="Blanchette R.A."/>
            <person name="Henrissat B."/>
            <person name="Martinez A.T."/>
            <person name="Otillar R."/>
            <person name="Spatafora J.W."/>
            <person name="Yadav J.S."/>
            <person name="Aerts A."/>
            <person name="Benoit I."/>
            <person name="Boyd A."/>
            <person name="Carlson A."/>
            <person name="Copeland A."/>
            <person name="Coutinho P.M."/>
            <person name="de Vries R.P."/>
            <person name="Ferreira P."/>
            <person name="Findley K."/>
            <person name="Foster B."/>
            <person name="Gaskell J."/>
            <person name="Glotzer D."/>
            <person name="Gorecki P."/>
            <person name="Heitman J."/>
            <person name="Hesse C."/>
            <person name="Hori C."/>
            <person name="Igarashi K."/>
            <person name="Jurgens J.A."/>
            <person name="Kallen N."/>
            <person name="Kersten P."/>
            <person name="Kohler A."/>
            <person name="Kuees U."/>
            <person name="Kumar T.K.A."/>
            <person name="Kuo A."/>
            <person name="LaButti K."/>
            <person name="Larrondo L.F."/>
            <person name="Lindquist E."/>
            <person name="Ling A."/>
            <person name="Lombard V."/>
            <person name="Lucas S."/>
            <person name="Lundell T."/>
            <person name="Martin R."/>
            <person name="McLaughlin D.J."/>
            <person name="Morgenstern I."/>
            <person name="Morin E."/>
            <person name="Murat C."/>
            <person name="Nagy L.G."/>
            <person name="Nolan M."/>
            <person name="Ohm R.A."/>
            <person name="Patyshakuliyeva A."/>
            <person name="Rokas A."/>
            <person name="Ruiz-Duenas F.J."/>
            <person name="Sabat G."/>
            <person name="Salamov A."/>
            <person name="Samejima M."/>
            <person name="Schmutz J."/>
            <person name="Slot J.C."/>
            <person name="St John F."/>
            <person name="Stenlid J."/>
            <person name="Sun H."/>
            <person name="Sun S."/>
            <person name="Syed K."/>
            <person name="Tsang A."/>
            <person name="Wiebenga A."/>
            <person name="Young D."/>
            <person name="Pisabarro A."/>
            <person name="Eastwood D.C."/>
            <person name="Martin F."/>
            <person name="Cullen D."/>
            <person name="Grigoriev I.V."/>
            <person name="Hibbett D.S."/>
        </authorList>
    </citation>
    <scope>NUCLEOTIDE SEQUENCE [LARGE SCALE GENOMIC DNA]</scope>
    <source>
        <strain evidence="3">RWD-64-598 SS2</strain>
    </source>
</reference>
<keyword evidence="3" id="KW-1185">Reference proteome</keyword>
<dbReference type="KEGG" id="cput:CONPUDRAFT_137848"/>